<sequence length="195" mass="21144">RPQSTVSRTVAVSDMVFPDGDSFRQSPSTPATINIEEELSTSSERGAWFIPRPALCRDSTTCTCNMPDRQAARSIRTVNEWLSPASTPSSKSSTQSGSSGTLLLTAANLAALRLEQAHIQHAVEKPLDTVSIASSTHFTVVNGMSRKPRQRTADCCRTCHKHQLTAVVLTMCGLFLVGLCLAVYFIDMRARGTLS</sequence>
<accession>A0A1B6ENB4</accession>
<name>A0A1B6ENB4_9HEMI</name>
<evidence type="ECO:0000256" key="1">
    <source>
        <dbReference type="SAM" id="Phobius"/>
    </source>
</evidence>
<keyword evidence="1" id="KW-0472">Membrane</keyword>
<gene>
    <name evidence="2" type="ORF">g.5047</name>
</gene>
<feature type="transmembrane region" description="Helical" evidence="1">
    <location>
        <begin position="164"/>
        <end position="186"/>
    </location>
</feature>
<evidence type="ECO:0000313" key="2">
    <source>
        <dbReference type="EMBL" id="JAS39415.1"/>
    </source>
</evidence>
<keyword evidence="1" id="KW-1133">Transmembrane helix</keyword>
<proteinExistence type="predicted"/>
<dbReference type="AlphaFoldDB" id="A0A1B6ENB4"/>
<dbReference type="EMBL" id="GECZ01030354">
    <property type="protein sequence ID" value="JAS39415.1"/>
    <property type="molecule type" value="Transcribed_RNA"/>
</dbReference>
<feature type="non-terminal residue" evidence="2">
    <location>
        <position position="1"/>
    </location>
</feature>
<reference evidence="2" key="1">
    <citation type="submission" date="2015-11" db="EMBL/GenBank/DDBJ databases">
        <title>De novo transcriptome assembly of four potential Pierce s Disease insect vectors from Arizona vineyards.</title>
        <authorList>
            <person name="Tassone E.E."/>
        </authorList>
    </citation>
    <scope>NUCLEOTIDE SEQUENCE</scope>
</reference>
<organism evidence="2">
    <name type="scientific">Cuerna arida</name>
    <dbReference type="NCBI Taxonomy" id="1464854"/>
    <lineage>
        <taxon>Eukaryota</taxon>
        <taxon>Metazoa</taxon>
        <taxon>Ecdysozoa</taxon>
        <taxon>Arthropoda</taxon>
        <taxon>Hexapoda</taxon>
        <taxon>Insecta</taxon>
        <taxon>Pterygota</taxon>
        <taxon>Neoptera</taxon>
        <taxon>Paraneoptera</taxon>
        <taxon>Hemiptera</taxon>
        <taxon>Auchenorrhyncha</taxon>
        <taxon>Membracoidea</taxon>
        <taxon>Cicadellidae</taxon>
        <taxon>Cicadellinae</taxon>
        <taxon>Proconiini</taxon>
        <taxon>Cuerna</taxon>
    </lineage>
</organism>
<protein>
    <submittedName>
        <fullName evidence="2">Uncharacterized protein</fullName>
    </submittedName>
</protein>
<keyword evidence="1" id="KW-0812">Transmembrane</keyword>